<organism evidence="2 3">
    <name type="scientific">Faecalibacterium wellingii</name>
    <dbReference type="NCBI Taxonomy" id="2929491"/>
    <lineage>
        <taxon>Bacteria</taxon>
        <taxon>Bacillati</taxon>
        <taxon>Bacillota</taxon>
        <taxon>Clostridia</taxon>
        <taxon>Eubacteriales</taxon>
        <taxon>Oscillospiraceae</taxon>
        <taxon>Faecalibacterium</taxon>
    </lineage>
</organism>
<dbReference type="RefSeq" id="WP_339395416.1">
    <property type="nucleotide sequence ID" value="NZ_JBBFGL010000006.1"/>
</dbReference>
<evidence type="ECO:0000313" key="2">
    <source>
        <dbReference type="EMBL" id="MEJ5195992.1"/>
    </source>
</evidence>
<dbReference type="AlphaFoldDB" id="A0AB35Y5V5"/>
<accession>A0AB35Y5V5</accession>
<comment type="caution">
    <text evidence="2">The sequence shown here is derived from an EMBL/GenBank/DDBJ whole genome shotgun (WGS) entry which is preliminary data.</text>
</comment>
<proteinExistence type="predicted"/>
<evidence type="ECO:0008006" key="4">
    <source>
        <dbReference type="Google" id="ProtNLM"/>
    </source>
</evidence>
<name>A0AB35Y5V5_9FIRM</name>
<protein>
    <recommendedName>
        <fullName evidence="4">DUF5104 domain-containing protein</fullName>
    </recommendedName>
</protein>
<dbReference type="EMBL" id="JBBFGL010000006">
    <property type="protein sequence ID" value="MEJ5195992.1"/>
    <property type="molecule type" value="Genomic_DNA"/>
</dbReference>
<evidence type="ECO:0000256" key="1">
    <source>
        <dbReference type="SAM" id="SignalP"/>
    </source>
</evidence>
<dbReference type="Proteomes" id="UP001373196">
    <property type="component" value="Unassembled WGS sequence"/>
</dbReference>
<keyword evidence="1" id="KW-0732">Signal</keyword>
<feature type="chain" id="PRO_5044309067" description="DUF5104 domain-containing protein" evidence="1">
    <location>
        <begin position="27"/>
        <end position="183"/>
    </location>
</feature>
<sequence length="183" mass="19189">MKLFKKLAAAVLAAVLALSMVGCGKANSVNATKQLVLDLIADSADQNDAEINNTAAMDGIAQNLLNKAAELYGSEGYAGKPVVTLLDAASKTEGMGFEAGKTYQVSCAEDYQFKSSLIPNATKQQLFFMNLQWNSFTVNSSDPVKNVKKADVGVAVGKIGDKTYAVVVMVPTETAAAPGTTKD</sequence>
<dbReference type="PROSITE" id="PS51257">
    <property type="entry name" value="PROKAR_LIPOPROTEIN"/>
    <property type="match status" value="1"/>
</dbReference>
<feature type="signal peptide" evidence="1">
    <location>
        <begin position="1"/>
        <end position="26"/>
    </location>
</feature>
<evidence type="ECO:0000313" key="3">
    <source>
        <dbReference type="Proteomes" id="UP001373196"/>
    </source>
</evidence>
<reference evidence="2" key="1">
    <citation type="submission" date="2024-03" db="EMBL/GenBank/DDBJ databases">
        <authorList>
            <person name="Plomp N."/>
            <person name="Harmsen H.J."/>
        </authorList>
    </citation>
    <scope>NUCLEOTIDE SEQUENCE</scope>
    <source>
        <strain evidence="2">HTF-128</strain>
    </source>
</reference>
<gene>
    <name evidence="2" type="ORF">WF834_07345</name>
</gene>